<keyword evidence="2" id="KW-0812">Transmembrane</keyword>
<keyword evidence="2" id="KW-0472">Membrane</keyword>
<evidence type="ECO:0000256" key="1">
    <source>
        <dbReference type="SAM" id="MobiDB-lite"/>
    </source>
</evidence>
<feature type="transmembrane region" description="Helical" evidence="2">
    <location>
        <begin position="119"/>
        <end position="139"/>
    </location>
</feature>
<feature type="compositionally biased region" description="Low complexity" evidence="1">
    <location>
        <begin position="200"/>
        <end position="211"/>
    </location>
</feature>
<evidence type="ECO:0000256" key="2">
    <source>
        <dbReference type="SAM" id="Phobius"/>
    </source>
</evidence>
<protein>
    <submittedName>
        <fullName evidence="4">Uncharacterized protein</fullName>
    </submittedName>
</protein>
<evidence type="ECO:0000313" key="4">
    <source>
        <dbReference type="RefSeq" id="XP_011300100.1"/>
    </source>
</evidence>
<feature type="transmembrane region" description="Helical" evidence="2">
    <location>
        <begin position="159"/>
        <end position="184"/>
    </location>
</feature>
<dbReference type="RefSeq" id="XP_011300100.1">
    <property type="nucleotide sequence ID" value="XM_011301798.1"/>
</dbReference>
<organism evidence="3 4">
    <name type="scientific">Fopius arisanus</name>
    <dbReference type="NCBI Taxonomy" id="64838"/>
    <lineage>
        <taxon>Eukaryota</taxon>
        <taxon>Metazoa</taxon>
        <taxon>Ecdysozoa</taxon>
        <taxon>Arthropoda</taxon>
        <taxon>Hexapoda</taxon>
        <taxon>Insecta</taxon>
        <taxon>Pterygota</taxon>
        <taxon>Neoptera</taxon>
        <taxon>Endopterygota</taxon>
        <taxon>Hymenoptera</taxon>
        <taxon>Apocrita</taxon>
        <taxon>Ichneumonoidea</taxon>
        <taxon>Braconidae</taxon>
        <taxon>Opiinae</taxon>
        <taxon>Fopius</taxon>
    </lineage>
</organism>
<sequence length="280" mass="32848">MAENSGALKLEELRTAARISNIYHDNIREFHRDTSFSTVIHAILHASEFLSILAVELFHHIHHSVNRILREENPDIPFLPEERNLVFFGLPVSMTISLLLSIMWIFFRTWKWKHHIATCGCIFGGILMLLSGIFSMRHAEIHINIAEVSDEELIRHPIFIHNFVICILSIFALMLFLIHFWILYDCLQWERKHGEHISRSSTEISDEPSSSNHEKSTTEDRLTPIPTWDGFYYKTPTAVIKNVQEEPIFLYCCCVDLWYYLKHDNSKHRPTHEFQVVHVS</sequence>
<accession>A0A9R1SZN2</accession>
<name>A0A9R1SZN2_9HYME</name>
<keyword evidence="2" id="KW-1133">Transmembrane helix</keyword>
<dbReference type="Proteomes" id="UP000694866">
    <property type="component" value="Unplaced"/>
</dbReference>
<dbReference type="GeneID" id="105264716"/>
<feature type="compositionally biased region" description="Basic and acidic residues" evidence="1">
    <location>
        <begin position="212"/>
        <end position="222"/>
    </location>
</feature>
<gene>
    <name evidence="4" type="primary">LOC105264716</name>
</gene>
<reference evidence="4" key="1">
    <citation type="submission" date="2025-08" db="UniProtKB">
        <authorList>
            <consortium name="RefSeq"/>
        </authorList>
    </citation>
    <scope>IDENTIFICATION</scope>
    <source>
        <strain evidence="4">USDA-PBARC FA_bdor</strain>
        <tissue evidence="4">Whole organism</tissue>
    </source>
</reference>
<feature type="transmembrane region" description="Helical" evidence="2">
    <location>
        <begin position="85"/>
        <end position="107"/>
    </location>
</feature>
<dbReference type="OrthoDB" id="7691332at2759"/>
<evidence type="ECO:0000313" key="3">
    <source>
        <dbReference type="Proteomes" id="UP000694866"/>
    </source>
</evidence>
<dbReference type="KEGG" id="fas:105264716"/>
<dbReference type="AlphaFoldDB" id="A0A9R1SZN2"/>
<proteinExistence type="predicted"/>
<feature type="region of interest" description="Disordered" evidence="1">
    <location>
        <begin position="200"/>
        <end position="222"/>
    </location>
</feature>
<keyword evidence="3" id="KW-1185">Reference proteome</keyword>